<dbReference type="InterPro" id="IPR038072">
    <property type="entry name" value="GspK_central_sf"/>
</dbReference>
<keyword evidence="14" id="KW-1185">Reference proteome</keyword>
<dbReference type="PANTHER" id="PTHR38831:SF1">
    <property type="entry name" value="TYPE II SECRETION SYSTEM PROTEIN K-RELATED"/>
    <property type="match status" value="1"/>
</dbReference>
<evidence type="ECO:0000256" key="8">
    <source>
        <dbReference type="ARBA" id="ARBA00022989"/>
    </source>
</evidence>
<dbReference type="PIRSF" id="PIRSF002786">
    <property type="entry name" value="XcpX"/>
    <property type="match status" value="1"/>
</dbReference>
<gene>
    <name evidence="13" type="ORF">BN59_02706</name>
</gene>
<dbReference type="InterPro" id="IPR049179">
    <property type="entry name" value="T2SSK_SAM-like_2nd"/>
</dbReference>
<keyword evidence="4 10" id="KW-1003">Cell membrane</keyword>
<dbReference type="SUPFAM" id="SSF158544">
    <property type="entry name" value="GspK insert domain-like"/>
    <property type="match status" value="1"/>
</dbReference>
<comment type="subcellular location">
    <subcellularLocation>
        <location evidence="1 10">Cell inner membrane</location>
    </subcellularLocation>
</comment>
<evidence type="ECO:0000256" key="5">
    <source>
        <dbReference type="ARBA" id="ARBA00022519"/>
    </source>
</evidence>
<evidence type="ECO:0000313" key="13">
    <source>
        <dbReference type="EMBL" id="CDZ78396.1"/>
    </source>
</evidence>
<keyword evidence="5 10" id="KW-0997">Cell inner membrane</keyword>
<dbReference type="InterPro" id="IPR049031">
    <property type="entry name" value="T2SSK_SAM-like_1st"/>
</dbReference>
<feature type="domain" description="T2SS protein K second SAM-like" evidence="11">
    <location>
        <begin position="210"/>
        <end position="250"/>
    </location>
</feature>
<reference evidence="13 14" key="1">
    <citation type="submission" date="2014-06" db="EMBL/GenBank/DDBJ databases">
        <authorList>
            <person name="Urmite Genomes Urmite Genomes"/>
        </authorList>
    </citation>
    <scope>NUCLEOTIDE SEQUENCE [LARGE SCALE GENOMIC DNA]</scope>
</reference>
<name>A0A078KZR4_9GAMM</name>
<organism evidence="13 14">
    <name type="scientific">Legionella massiliensis</name>
    <dbReference type="NCBI Taxonomy" id="1034943"/>
    <lineage>
        <taxon>Bacteria</taxon>
        <taxon>Pseudomonadati</taxon>
        <taxon>Pseudomonadota</taxon>
        <taxon>Gammaproteobacteria</taxon>
        <taxon>Legionellales</taxon>
        <taxon>Legionellaceae</taxon>
        <taxon>Legionella</taxon>
    </lineage>
</organism>
<dbReference type="GO" id="GO:0009306">
    <property type="term" value="P:protein secretion"/>
    <property type="evidence" value="ECO:0007669"/>
    <property type="project" value="InterPro"/>
</dbReference>
<dbReference type="InterPro" id="IPR005628">
    <property type="entry name" value="GspK"/>
</dbReference>
<proteinExistence type="inferred from homology"/>
<evidence type="ECO:0000256" key="6">
    <source>
        <dbReference type="ARBA" id="ARBA00022692"/>
    </source>
</evidence>
<evidence type="ECO:0000256" key="3">
    <source>
        <dbReference type="ARBA" id="ARBA00022448"/>
    </source>
</evidence>
<dbReference type="RefSeq" id="WP_043874893.1">
    <property type="nucleotide sequence ID" value="NZ_CCVW01000003.1"/>
</dbReference>
<keyword evidence="8" id="KW-1133">Transmembrane helix</keyword>
<dbReference type="EMBL" id="CCSB01000003">
    <property type="protein sequence ID" value="CDZ78396.1"/>
    <property type="molecule type" value="Genomic_DNA"/>
</dbReference>
<dbReference type="Gene3D" id="3.30.1300.30">
    <property type="entry name" value="GSPII I/J protein-like"/>
    <property type="match status" value="1"/>
</dbReference>
<sequence>MQVKRRDKGTALISALFIMTLVAIVATAMSTRLQLDIYRTRLTINGDKLNLASQAVAFWALTEISAPKLKFTHSDNSGKLADFPKKLQGIYPDATIDGALYDLQGRFNLNDVSDKKYQFTFQELLKNIAAKLEQNQRNALTASLISWISPYQPGQADVDLSYYLKQKPPYYPAHQFMVNISEFRLLSGVSAKLYLSLKDYLTTLPEVTPININTASKPVLMSLGMGLTGSQVDELIAARGKKGIQDLTKINPLLEKLHIRSEQVTIESKYYLSISNVHTENLSLTRYSVLKREKDKQGKITVSLISEGLNSFE</sequence>
<evidence type="ECO:0000256" key="1">
    <source>
        <dbReference type="ARBA" id="ARBA00004533"/>
    </source>
</evidence>
<dbReference type="Gene3D" id="1.10.40.60">
    <property type="entry name" value="EpsJ-like"/>
    <property type="match status" value="2"/>
</dbReference>
<dbReference type="NCBIfam" id="NF037980">
    <property type="entry name" value="T2SS_GspK"/>
    <property type="match status" value="1"/>
</dbReference>
<dbReference type="GO" id="GO:0005886">
    <property type="term" value="C:plasma membrane"/>
    <property type="evidence" value="ECO:0007669"/>
    <property type="project" value="UniProtKB-SubCell"/>
</dbReference>
<evidence type="ECO:0000259" key="11">
    <source>
        <dbReference type="Pfam" id="PF03934"/>
    </source>
</evidence>
<dbReference type="PANTHER" id="PTHR38831">
    <property type="entry name" value="TYPE II SECRETION SYSTEM PROTEIN K"/>
    <property type="match status" value="1"/>
</dbReference>
<dbReference type="AlphaFoldDB" id="A0A078KZR4"/>
<keyword evidence="9 10" id="KW-0472">Membrane</keyword>
<keyword evidence="6" id="KW-0812">Transmembrane</keyword>
<keyword evidence="3 10" id="KW-0813">Transport</keyword>
<dbReference type="STRING" id="1034943.BN59_02706"/>
<evidence type="ECO:0000256" key="9">
    <source>
        <dbReference type="ARBA" id="ARBA00023136"/>
    </source>
</evidence>
<evidence type="ECO:0000313" key="14">
    <source>
        <dbReference type="Proteomes" id="UP000044071"/>
    </source>
</evidence>
<evidence type="ECO:0000256" key="4">
    <source>
        <dbReference type="ARBA" id="ARBA00022475"/>
    </source>
</evidence>
<dbReference type="Proteomes" id="UP000044071">
    <property type="component" value="Unassembled WGS sequence"/>
</dbReference>
<evidence type="ECO:0000256" key="10">
    <source>
        <dbReference type="PIRNR" id="PIRNR002786"/>
    </source>
</evidence>
<evidence type="ECO:0000256" key="2">
    <source>
        <dbReference type="ARBA" id="ARBA00007246"/>
    </source>
</evidence>
<accession>A0A078KZR4</accession>
<dbReference type="Pfam" id="PF21687">
    <property type="entry name" value="T2SSK_1st"/>
    <property type="match status" value="1"/>
</dbReference>
<dbReference type="Pfam" id="PF03934">
    <property type="entry name" value="T2SSK"/>
    <property type="match status" value="1"/>
</dbReference>
<evidence type="ECO:0000256" key="7">
    <source>
        <dbReference type="ARBA" id="ARBA00022927"/>
    </source>
</evidence>
<comment type="similarity">
    <text evidence="2 10">Belongs to the GSP K family.</text>
</comment>
<protein>
    <recommendedName>
        <fullName evidence="10">Type II secretion system protein K</fullName>
    </recommendedName>
</protein>
<dbReference type="OrthoDB" id="9788973at2"/>
<feature type="domain" description="T2SS protein K first SAM-like" evidence="12">
    <location>
        <begin position="105"/>
        <end position="206"/>
    </location>
</feature>
<keyword evidence="7" id="KW-0653">Protein transport</keyword>
<evidence type="ECO:0000259" key="12">
    <source>
        <dbReference type="Pfam" id="PF21687"/>
    </source>
</evidence>
<dbReference type="eggNOG" id="COG3156">
    <property type="taxonomic scope" value="Bacteria"/>
</dbReference>